<feature type="region of interest" description="Disordered" evidence="1">
    <location>
        <begin position="542"/>
        <end position="603"/>
    </location>
</feature>
<protein>
    <recommendedName>
        <fullName evidence="2">Rho-GAP domain-containing protein</fullName>
    </recommendedName>
</protein>
<dbReference type="GO" id="GO:0005737">
    <property type="term" value="C:cytoplasm"/>
    <property type="evidence" value="ECO:0007669"/>
    <property type="project" value="TreeGrafter"/>
</dbReference>
<evidence type="ECO:0000313" key="3">
    <source>
        <dbReference type="EMBL" id="CAE0653817.1"/>
    </source>
</evidence>
<sequence length="603" mass="68076">MTTAQKQASFPTRLKALSYRLEVMLTVGSRISSVIHRVYNGEEMYCKRVLQQLAQDRKDVKAIRDFNTTEPVASAWAMTDKLMDMELRGRINHASEVVNKVVTPLNNWLNEAKRKLRAVVMQQQAWKRDLHKNEDAVIGNREQCLELLESCARAQQDEAKKKEETAQGGVSFFSKISMGVTELYRGSFPELHRRVQMAIVDYQAKIDAANKRMEKYLKGDLLRVCHEYRQLAVTTVANIKTFLGIFHQLHEKQMVKTKPSVEALEKFLNTMQASGGIPAMLKRAVEDHKKVLPDMMKRQRYTYELPVTMEEVKRNIYSKFGPGGKPRPPSIFGSSLEQIMKIQKENKALPPLHRKMAIPSAMDALISLIEKLDGLKTEGIFRISAAKEDLNHLAQALEKGFITGKYKFSSTSPHVPACMLKRWLRSLKEPLVPFSLYQEALQIVRPDGGYATGEPTPQQTEQVREFVKKLPTIHRNVLYTLIKFAHKVNAGADANRMNLSNLAVVLGPCVLRNNQINTQELVREARASGTFTKLLLMTLKPAPAAPKSTEPKKEEETAAKEEETVEKNVATPGEAAKDSTPESKNVPEGEDQPAEQNEEEGKE</sequence>
<dbReference type="SUPFAM" id="SSF103657">
    <property type="entry name" value="BAR/IMD domain-like"/>
    <property type="match status" value="1"/>
</dbReference>
<dbReference type="SMART" id="SM00324">
    <property type="entry name" value="RhoGAP"/>
    <property type="match status" value="1"/>
</dbReference>
<dbReference type="EMBL" id="HBIV01008552">
    <property type="protein sequence ID" value="CAE0653817.1"/>
    <property type="molecule type" value="Transcribed_RNA"/>
</dbReference>
<feature type="domain" description="Rho-GAP" evidence="2">
    <location>
        <begin position="334"/>
        <end position="543"/>
    </location>
</feature>
<evidence type="ECO:0000256" key="1">
    <source>
        <dbReference type="SAM" id="MobiDB-lite"/>
    </source>
</evidence>
<dbReference type="Pfam" id="PF00620">
    <property type="entry name" value="RhoGAP"/>
    <property type="match status" value="1"/>
</dbReference>
<accession>A0A6V3K686</accession>
<feature type="compositionally biased region" description="Basic and acidic residues" evidence="1">
    <location>
        <begin position="549"/>
        <end position="566"/>
    </location>
</feature>
<dbReference type="PROSITE" id="PS50238">
    <property type="entry name" value="RHOGAP"/>
    <property type="match status" value="1"/>
</dbReference>
<dbReference type="Gene3D" id="1.10.555.10">
    <property type="entry name" value="Rho GTPase activation protein"/>
    <property type="match status" value="1"/>
</dbReference>
<gene>
    <name evidence="3" type="ORF">LGLO00237_LOCUS6445</name>
</gene>
<dbReference type="GO" id="GO:0007165">
    <property type="term" value="P:signal transduction"/>
    <property type="evidence" value="ECO:0007669"/>
    <property type="project" value="InterPro"/>
</dbReference>
<dbReference type="PANTHER" id="PTHR45876:SF8">
    <property type="entry name" value="FI04035P"/>
    <property type="match status" value="1"/>
</dbReference>
<dbReference type="Gene3D" id="1.20.1270.60">
    <property type="entry name" value="Arfaptin homology (AH) domain/BAR domain"/>
    <property type="match status" value="1"/>
</dbReference>
<dbReference type="SUPFAM" id="SSF48350">
    <property type="entry name" value="GTPase activation domain, GAP"/>
    <property type="match status" value="1"/>
</dbReference>
<dbReference type="CDD" id="cd00159">
    <property type="entry name" value="RhoGAP"/>
    <property type="match status" value="1"/>
</dbReference>
<dbReference type="PANTHER" id="PTHR45876">
    <property type="entry name" value="FI04035P"/>
    <property type="match status" value="1"/>
</dbReference>
<dbReference type="InterPro" id="IPR000198">
    <property type="entry name" value="RhoGAP_dom"/>
</dbReference>
<proteinExistence type="predicted"/>
<organism evidence="3">
    <name type="scientific">Lotharella globosa</name>
    <dbReference type="NCBI Taxonomy" id="91324"/>
    <lineage>
        <taxon>Eukaryota</taxon>
        <taxon>Sar</taxon>
        <taxon>Rhizaria</taxon>
        <taxon>Cercozoa</taxon>
        <taxon>Chlorarachniophyceae</taxon>
        <taxon>Lotharella</taxon>
    </lineage>
</organism>
<dbReference type="AlphaFoldDB" id="A0A6V3K686"/>
<dbReference type="GO" id="GO:0005096">
    <property type="term" value="F:GTPase activator activity"/>
    <property type="evidence" value="ECO:0007669"/>
    <property type="project" value="TreeGrafter"/>
</dbReference>
<dbReference type="InterPro" id="IPR008936">
    <property type="entry name" value="Rho_GTPase_activation_prot"/>
</dbReference>
<feature type="compositionally biased region" description="Basic and acidic residues" evidence="1">
    <location>
        <begin position="575"/>
        <end position="587"/>
    </location>
</feature>
<reference evidence="3" key="1">
    <citation type="submission" date="2021-01" db="EMBL/GenBank/DDBJ databases">
        <authorList>
            <person name="Corre E."/>
            <person name="Pelletier E."/>
            <person name="Niang G."/>
            <person name="Scheremetjew M."/>
            <person name="Finn R."/>
            <person name="Kale V."/>
            <person name="Holt S."/>
            <person name="Cochrane G."/>
            <person name="Meng A."/>
            <person name="Brown T."/>
            <person name="Cohen L."/>
        </authorList>
    </citation>
    <scope>NUCLEOTIDE SEQUENCE</scope>
    <source>
        <strain evidence="3">CCCM811</strain>
    </source>
</reference>
<name>A0A6V3K686_9EUKA</name>
<dbReference type="InterPro" id="IPR027267">
    <property type="entry name" value="AH/BAR_dom_sf"/>
</dbReference>
<feature type="compositionally biased region" description="Acidic residues" evidence="1">
    <location>
        <begin position="588"/>
        <end position="603"/>
    </location>
</feature>
<evidence type="ECO:0000259" key="2">
    <source>
        <dbReference type="PROSITE" id="PS50238"/>
    </source>
</evidence>